<dbReference type="GO" id="GO:0000981">
    <property type="term" value="F:DNA-binding transcription factor activity, RNA polymerase II-specific"/>
    <property type="evidence" value="ECO:0007669"/>
    <property type="project" value="InterPro"/>
</dbReference>
<dbReference type="GeneID" id="116540573"/>
<dbReference type="InterPro" id="IPR047230">
    <property type="entry name" value="CLOCK-like"/>
</dbReference>
<dbReference type="CDD" id="cd00130">
    <property type="entry name" value="PAS"/>
    <property type="match status" value="1"/>
</dbReference>
<dbReference type="PANTHER" id="PTHR46055">
    <property type="entry name" value="CIRCADIAN LOCOMOTER OUTPUT CYCLES PROTEIN KAPUT"/>
    <property type="match status" value="1"/>
</dbReference>
<feature type="coiled-coil region" evidence="3">
    <location>
        <begin position="367"/>
        <end position="412"/>
    </location>
</feature>
<accession>A0A6J3GQF2</accession>
<dbReference type="AlphaFoldDB" id="A0A6J3GQF2"/>
<keyword evidence="2" id="KW-0539">Nucleus</keyword>
<feature type="domain" description="PAS" evidence="5">
    <location>
        <begin position="38"/>
        <end position="102"/>
    </location>
</feature>
<evidence type="ECO:0000256" key="4">
    <source>
        <dbReference type="SAM" id="MobiDB-lite"/>
    </source>
</evidence>
<evidence type="ECO:0000256" key="1">
    <source>
        <dbReference type="ARBA" id="ARBA00023108"/>
    </source>
</evidence>
<dbReference type="Gene3D" id="3.30.450.20">
    <property type="entry name" value="PAS domain"/>
    <property type="match status" value="1"/>
</dbReference>
<evidence type="ECO:0000313" key="7">
    <source>
        <dbReference type="RefSeq" id="XP_032120010.1"/>
    </source>
</evidence>
<dbReference type="RefSeq" id="XP_032120010.1">
    <property type="nucleotide sequence ID" value="XM_032264119.1"/>
</dbReference>
<dbReference type="PROSITE" id="PS50112">
    <property type="entry name" value="PAS"/>
    <property type="match status" value="1"/>
</dbReference>
<dbReference type="SMART" id="SM00091">
    <property type="entry name" value="PAS"/>
    <property type="match status" value="1"/>
</dbReference>
<keyword evidence="6" id="KW-1185">Reference proteome</keyword>
<feature type="compositionally biased region" description="Low complexity" evidence="4">
    <location>
        <begin position="662"/>
        <end position="671"/>
    </location>
</feature>
<feature type="region of interest" description="Disordered" evidence="4">
    <location>
        <begin position="622"/>
        <end position="671"/>
    </location>
</feature>
<sequence length="763" mass="86897">MKMSEKKRRVKVNPERSQKKLNWMPSFRTYDDFNQTTLQSLDGFMITLSTDGVIIYVDENISSLLGHVSAEIVDKKLLSFLPDEEKNEVSQKIILKYPLLNSETHIEFCCHLKRGNVEHGDGPAYEYAKFILNVKDVSNESTVFFSSFCSSHRYADLSAAHISWEDQFYLMGTVCILRTQLLQRLYTPREVSDKFVLTQDSDEEPFVGDLSRSQGQRGHTSTEVVCAEPAAAAAAATLDDQIEITQVKHRGPQDIRVTAVDSDSTCCSSTVSLDNIPESAVLSLQGFQFEPEVNPLYKAEPVDLEFSVDQEDSVDKEGPKGQQDPENLVDLLDQTGLMDSMDTEDSVDLETAGTSAQPSQLLSPVVYSIISQELDLIKKLKEQLEKRTQMLHDAIQNQQDALEVMLNHLQKQPNTSHHIVSLDHQPLEAVPMKQQKQHTGQVKRSLPHPKEIKRLCDLSLYNSLKNTRKLQEPCAAFTQQQLAQQEQRLKEQQRQLRKRLQQLREQRKVQKQKKMQEKKKLQEHKMQEKKKLQEQRQQRKNKLQEQKKWQMLQKGTKKGQQKQQLQEQPLKRNVIVGNHTLQICLQNPSGVTEPLCNNPVRFLQTQPIVVPIQIVAEQQLSGCQDGNSGQQEDESQSFHPEENQEPTMSHLPLVDTPNSEAISSSSITPISSDSTISTVEIPQDYVHIWEQLSDPCDQVVIQLNTWTCDEQGTMHSQPIYRQVQVSDIGDEEPPSQQAFQGPAAYQPDQMRYLTPEEQPGSNK</sequence>
<evidence type="ECO:0000313" key="6">
    <source>
        <dbReference type="Proteomes" id="UP000504640"/>
    </source>
</evidence>
<keyword evidence="3" id="KW-0175">Coiled coil</keyword>
<gene>
    <name evidence="7" type="primary">PASD1</name>
</gene>
<organism evidence="6 7">
    <name type="scientific">Sapajus apella</name>
    <name type="common">Brown-capped capuchin</name>
    <name type="synonym">Cebus apella</name>
    <dbReference type="NCBI Taxonomy" id="9515"/>
    <lineage>
        <taxon>Eukaryota</taxon>
        <taxon>Metazoa</taxon>
        <taxon>Chordata</taxon>
        <taxon>Craniata</taxon>
        <taxon>Vertebrata</taxon>
        <taxon>Euteleostomi</taxon>
        <taxon>Mammalia</taxon>
        <taxon>Eutheria</taxon>
        <taxon>Euarchontoglires</taxon>
        <taxon>Primates</taxon>
        <taxon>Haplorrhini</taxon>
        <taxon>Platyrrhini</taxon>
        <taxon>Cebidae</taxon>
        <taxon>Cebinae</taxon>
        <taxon>Sapajus</taxon>
    </lineage>
</organism>
<dbReference type="Proteomes" id="UP000504640">
    <property type="component" value="Unplaced"/>
</dbReference>
<evidence type="ECO:0000256" key="3">
    <source>
        <dbReference type="SAM" id="Coils"/>
    </source>
</evidence>
<dbReference type="SUPFAM" id="SSF55785">
    <property type="entry name" value="PYP-like sensor domain (PAS domain)"/>
    <property type="match status" value="1"/>
</dbReference>
<feature type="compositionally biased region" description="Basic and acidic residues" evidence="4">
    <location>
        <begin position="504"/>
        <end position="548"/>
    </location>
</feature>
<dbReference type="GO" id="GO:1990513">
    <property type="term" value="C:CLOCK-BMAL transcription complex"/>
    <property type="evidence" value="ECO:0007669"/>
    <property type="project" value="TreeGrafter"/>
</dbReference>
<keyword evidence="1" id="KW-0090">Biological rhythms</keyword>
<name>A0A6J3GQF2_SAPAP</name>
<dbReference type="PANTHER" id="PTHR46055:SF4">
    <property type="entry name" value="CIRCADIAN CLOCK PROTEIN PASD1"/>
    <property type="match status" value="1"/>
</dbReference>
<protein>
    <submittedName>
        <fullName evidence="7">Circadian clock protein PASD1</fullName>
    </submittedName>
</protein>
<dbReference type="GO" id="GO:0042754">
    <property type="term" value="P:negative regulation of circadian rhythm"/>
    <property type="evidence" value="ECO:0007669"/>
    <property type="project" value="TreeGrafter"/>
</dbReference>
<dbReference type="InterPro" id="IPR000014">
    <property type="entry name" value="PAS"/>
</dbReference>
<dbReference type="InterPro" id="IPR035965">
    <property type="entry name" value="PAS-like_dom_sf"/>
</dbReference>
<feature type="region of interest" description="Disordered" evidence="4">
    <location>
        <begin position="504"/>
        <end position="566"/>
    </location>
</feature>
<dbReference type="GO" id="GO:0045892">
    <property type="term" value="P:negative regulation of DNA-templated transcription"/>
    <property type="evidence" value="ECO:0007669"/>
    <property type="project" value="TreeGrafter"/>
</dbReference>
<proteinExistence type="predicted"/>
<evidence type="ECO:0000259" key="5">
    <source>
        <dbReference type="PROSITE" id="PS50112"/>
    </source>
</evidence>
<reference evidence="7" key="1">
    <citation type="submission" date="2025-08" db="UniProtKB">
        <authorList>
            <consortium name="RefSeq"/>
        </authorList>
    </citation>
    <scope>IDENTIFICATION</scope>
    <source>
        <tissue evidence="7">Blood</tissue>
    </source>
</reference>
<dbReference type="GO" id="GO:0032922">
    <property type="term" value="P:circadian regulation of gene expression"/>
    <property type="evidence" value="ECO:0007669"/>
    <property type="project" value="InterPro"/>
</dbReference>
<evidence type="ECO:0000256" key="2">
    <source>
        <dbReference type="ARBA" id="ARBA00023242"/>
    </source>
</evidence>
<dbReference type="CTD" id="139135"/>